<name>A0AAD5QLD3_PARTN</name>
<dbReference type="EMBL" id="JAHQIW010000969">
    <property type="protein sequence ID" value="KAJ1350936.1"/>
    <property type="molecule type" value="Genomic_DNA"/>
</dbReference>
<comment type="caution">
    <text evidence="1">The sequence shown here is derived from an EMBL/GenBank/DDBJ whole genome shotgun (WGS) entry which is preliminary data.</text>
</comment>
<gene>
    <name evidence="1" type="ORF">KIN20_006862</name>
</gene>
<dbReference type="Proteomes" id="UP001196413">
    <property type="component" value="Unassembled WGS sequence"/>
</dbReference>
<proteinExistence type="predicted"/>
<accession>A0AAD5QLD3</accession>
<dbReference type="AlphaFoldDB" id="A0AAD5QLD3"/>
<protein>
    <submittedName>
        <fullName evidence="1">Uncharacterized protein</fullName>
    </submittedName>
</protein>
<evidence type="ECO:0000313" key="1">
    <source>
        <dbReference type="EMBL" id="KAJ1350936.1"/>
    </source>
</evidence>
<reference evidence="1" key="1">
    <citation type="submission" date="2021-06" db="EMBL/GenBank/DDBJ databases">
        <title>Parelaphostrongylus tenuis whole genome reference sequence.</title>
        <authorList>
            <person name="Garwood T.J."/>
            <person name="Larsen P.A."/>
            <person name="Fountain-Jones N.M."/>
            <person name="Garbe J.R."/>
            <person name="Macchietto M.G."/>
            <person name="Kania S.A."/>
            <person name="Gerhold R.W."/>
            <person name="Richards J.E."/>
            <person name="Wolf T.M."/>
        </authorList>
    </citation>
    <scope>NUCLEOTIDE SEQUENCE</scope>
    <source>
        <strain evidence="1">MNPRO001-30</strain>
        <tissue evidence="1">Meninges</tissue>
    </source>
</reference>
<evidence type="ECO:0000313" key="2">
    <source>
        <dbReference type="Proteomes" id="UP001196413"/>
    </source>
</evidence>
<sequence length="71" mass="8112">MSSALKSRMNFIRKSEILLRVNGARNLSHSRTAKLRKRLMLKPSQSGVILEEILSRRDEPHVDLQWAGDGI</sequence>
<organism evidence="1 2">
    <name type="scientific">Parelaphostrongylus tenuis</name>
    <name type="common">Meningeal worm</name>
    <dbReference type="NCBI Taxonomy" id="148309"/>
    <lineage>
        <taxon>Eukaryota</taxon>
        <taxon>Metazoa</taxon>
        <taxon>Ecdysozoa</taxon>
        <taxon>Nematoda</taxon>
        <taxon>Chromadorea</taxon>
        <taxon>Rhabditida</taxon>
        <taxon>Rhabditina</taxon>
        <taxon>Rhabditomorpha</taxon>
        <taxon>Strongyloidea</taxon>
        <taxon>Metastrongylidae</taxon>
        <taxon>Parelaphostrongylus</taxon>
    </lineage>
</organism>
<keyword evidence="2" id="KW-1185">Reference proteome</keyword>